<feature type="compositionally biased region" description="Low complexity" evidence="3">
    <location>
        <begin position="9"/>
        <end position="25"/>
    </location>
</feature>
<dbReference type="InterPro" id="IPR003591">
    <property type="entry name" value="Leu-rich_rpt_typical-subtyp"/>
</dbReference>
<dbReference type="AlphaFoldDB" id="A0A8T0HCU1"/>
<keyword evidence="1" id="KW-0433">Leucine-rich repeat</keyword>
<keyword evidence="2" id="KW-0677">Repeat</keyword>
<dbReference type="Gene3D" id="3.80.10.10">
    <property type="entry name" value="Ribonuclease Inhibitor"/>
    <property type="match status" value="3"/>
</dbReference>
<dbReference type="PANTHER" id="PTHR46652:SF3">
    <property type="entry name" value="LEUCINE-RICH REPEAT-CONTAINING PROTEIN 9"/>
    <property type="match status" value="1"/>
</dbReference>
<sequence>MEEAQRSEVPGGAASVPAAAAAPVVEDGSGSGAAGEEKADVMMACDGSEPGGAGEGELKVEGEGVGEAMEVEAVNVAEAGTGGERAKVEDDEENILDLTSFQLHDLTDVDLPATLAELDLTSNRLVSIDPRIANLSHLQKLSFEQNLIADEAVTVLNQWTALHGLQELVLRDNKLLRIPSLSNFANLTLLDVSFNKVTSMNGLSAVSSTLAELYLSKNEIPEIKEIEHLSKLRVLELGSNKIRVMEGLDQLKELQQLWLGRNRIQSVNMSGLTNLLKISLQSNRLTSMAGFQECVNLTELYLSHNHISVMEGLSTLRNLRVLDLASNKISALSNLDELSRLEDLWLNDNSIASMDDIEIKLTGCKNSLTTVYLERNPCALDPKYIRTMRAILPKLQQLDSHLLLH</sequence>
<name>A0A8T0HCU1_CERPU</name>
<dbReference type="PANTHER" id="PTHR46652">
    <property type="entry name" value="LEUCINE-RICH REPEAT AND IQ DOMAIN-CONTAINING PROTEIN 1-RELATED"/>
    <property type="match status" value="1"/>
</dbReference>
<evidence type="ECO:0000256" key="3">
    <source>
        <dbReference type="SAM" id="MobiDB-lite"/>
    </source>
</evidence>
<dbReference type="SUPFAM" id="SSF52058">
    <property type="entry name" value="L domain-like"/>
    <property type="match status" value="1"/>
</dbReference>
<dbReference type="PROSITE" id="PS51450">
    <property type="entry name" value="LRR"/>
    <property type="match status" value="5"/>
</dbReference>
<evidence type="ECO:0008006" key="6">
    <source>
        <dbReference type="Google" id="ProtNLM"/>
    </source>
</evidence>
<dbReference type="Pfam" id="PF12799">
    <property type="entry name" value="LRR_4"/>
    <property type="match status" value="1"/>
</dbReference>
<dbReference type="InterPro" id="IPR050836">
    <property type="entry name" value="SDS22/Internalin_LRR"/>
</dbReference>
<evidence type="ECO:0000256" key="2">
    <source>
        <dbReference type="ARBA" id="ARBA00022737"/>
    </source>
</evidence>
<dbReference type="InterPro" id="IPR032675">
    <property type="entry name" value="LRR_dom_sf"/>
</dbReference>
<feature type="region of interest" description="Disordered" evidence="3">
    <location>
        <begin position="1"/>
        <end position="58"/>
    </location>
</feature>
<evidence type="ECO:0000313" key="5">
    <source>
        <dbReference type="Proteomes" id="UP000822688"/>
    </source>
</evidence>
<proteinExistence type="predicted"/>
<organism evidence="4 5">
    <name type="scientific">Ceratodon purpureus</name>
    <name type="common">Fire moss</name>
    <name type="synonym">Dicranum purpureum</name>
    <dbReference type="NCBI Taxonomy" id="3225"/>
    <lineage>
        <taxon>Eukaryota</taxon>
        <taxon>Viridiplantae</taxon>
        <taxon>Streptophyta</taxon>
        <taxon>Embryophyta</taxon>
        <taxon>Bryophyta</taxon>
        <taxon>Bryophytina</taxon>
        <taxon>Bryopsida</taxon>
        <taxon>Dicranidae</taxon>
        <taxon>Pseudoditrichales</taxon>
        <taxon>Ditrichaceae</taxon>
        <taxon>Ceratodon</taxon>
    </lineage>
</organism>
<reference evidence="4 5" key="1">
    <citation type="submission" date="2020-06" db="EMBL/GenBank/DDBJ databases">
        <title>WGS assembly of Ceratodon purpureus strain R40.</title>
        <authorList>
            <person name="Carey S.B."/>
            <person name="Jenkins J."/>
            <person name="Shu S."/>
            <person name="Lovell J.T."/>
            <person name="Sreedasyam A."/>
            <person name="Maumus F."/>
            <person name="Tiley G.P."/>
            <person name="Fernandez-Pozo N."/>
            <person name="Barry K."/>
            <person name="Chen C."/>
            <person name="Wang M."/>
            <person name="Lipzen A."/>
            <person name="Daum C."/>
            <person name="Saski C.A."/>
            <person name="Payton A.C."/>
            <person name="Mcbreen J.C."/>
            <person name="Conrad R.E."/>
            <person name="Kollar L.M."/>
            <person name="Olsson S."/>
            <person name="Huttunen S."/>
            <person name="Landis J.B."/>
            <person name="Wickett N.J."/>
            <person name="Johnson M.G."/>
            <person name="Rensing S.A."/>
            <person name="Grimwood J."/>
            <person name="Schmutz J."/>
            <person name="Mcdaniel S.F."/>
        </authorList>
    </citation>
    <scope>NUCLEOTIDE SEQUENCE [LARGE SCALE GENOMIC DNA]</scope>
    <source>
        <strain evidence="4 5">R40</strain>
    </source>
</reference>
<dbReference type="Proteomes" id="UP000822688">
    <property type="component" value="Chromosome 6"/>
</dbReference>
<keyword evidence="5" id="KW-1185">Reference proteome</keyword>
<dbReference type="FunFam" id="3.80.10.10:FF:000312">
    <property type="entry name" value="Protein phosphatases pp1 regulatory subunit, putative"/>
    <property type="match status" value="1"/>
</dbReference>
<dbReference type="Pfam" id="PF13855">
    <property type="entry name" value="LRR_8"/>
    <property type="match status" value="1"/>
</dbReference>
<evidence type="ECO:0000256" key="1">
    <source>
        <dbReference type="ARBA" id="ARBA00022614"/>
    </source>
</evidence>
<dbReference type="InterPro" id="IPR001611">
    <property type="entry name" value="Leu-rich_rpt"/>
</dbReference>
<comment type="caution">
    <text evidence="4">The sequence shown here is derived from an EMBL/GenBank/DDBJ whole genome shotgun (WGS) entry which is preliminary data.</text>
</comment>
<dbReference type="SMART" id="SM00365">
    <property type="entry name" value="LRR_SD22"/>
    <property type="match status" value="10"/>
</dbReference>
<dbReference type="InterPro" id="IPR025875">
    <property type="entry name" value="Leu-rich_rpt_4"/>
</dbReference>
<dbReference type="EMBL" id="CM026427">
    <property type="protein sequence ID" value="KAG0569313.1"/>
    <property type="molecule type" value="Genomic_DNA"/>
</dbReference>
<gene>
    <name evidence="4" type="ORF">KC19_6G082600</name>
</gene>
<accession>A0A8T0HCU1</accession>
<dbReference type="SMART" id="SM00369">
    <property type="entry name" value="LRR_TYP"/>
    <property type="match status" value="5"/>
</dbReference>
<protein>
    <recommendedName>
        <fullName evidence="6">Protein phosphatase 1 regulatory subunit pprA</fullName>
    </recommendedName>
</protein>
<evidence type="ECO:0000313" key="4">
    <source>
        <dbReference type="EMBL" id="KAG0569313.1"/>
    </source>
</evidence>